<dbReference type="GO" id="GO:0016987">
    <property type="term" value="F:sigma factor activity"/>
    <property type="evidence" value="ECO:0007669"/>
    <property type="project" value="UniProtKB-KW"/>
</dbReference>
<accession>A0A7X5V5J0</accession>
<evidence type="ECO:0000256" key="2">
    <source>
        <dbReference type="ARBA" id="ARBA00023015"/>
    </source>
</evidence>
<keyword evidence="9" id="KW-1185">Reference proteome</keyword>
<comment type="similarity">
    <text evidence="1">Belongs to the sigma-70 factor family. ECF subfamily.</text>
</comment>
<evidence type="ECO:0000313" key="8">
    <source>
        <dbReference type="EMBL" id="NIK54352.1"/>
    </source>
</evidence>
<dbReference type="EMBL" id="JAASRO010000001">
    <property type="protein sequence ID" value="NIK54352.1"/>
    <property type="molecule type" value="Genomic_DNA"/>
</dbReference>
<dbReference type="Pfam" id="PF04542">
    <property type="entry name" value="Sigma70_r2"/>
    <property type="match status" value="1"/>
</dbReference>
<dbReference type="GO" id="GO:0003677">
    <property type="term" value="F:DNA binding"/>
    <property type="evidence" value="ECO:0007669"/>
    <property type="project" value="UniProtKB-KW"/>
</dbReference>
<reference evidence="8 9" key="1">
    <citation type="submission" date="2020-03" db="EMBL/GenBank/DDBJ databases">
        <title>Sequencing the genomes of 1000 actinobacteria strains.</title>
        <authorList>
            <person name="Klenk H.-P."/>
        </authorList>
    </citation>
    <scope>NUCLEOTIDE SEQUENCE [LARGE SCALE GENOMIC DNA]</scope>
    <source>
        <strain evidence="8 9">DSM 45490</strain>
    </source>
</reference>
<evidence type="ECO:0000259" key="6">
    <source>
        <dbReference type="Pfam" id="PF04542"/>
    </source>
</evidence>
<protein>
    <submittedName>
        <fullName evidence="8">RNA polymerase sigma-70 factor (Sigma-E family)</fullName>
    </submittedName>
</protein>
<dbReference type="SUPFAM" id="SSF88946">
    <property type="entry name" value="Sigma2 domain of RNA polymerase sigma factors"/>
    <property type="match status" value="1"/>
</dbReference>
<sequence length="174" mass="19526">MNSEAESDYTDFVTHHANAMWRTAYLLCGDRRRAEDATQEALLRLYRRWPRLYRKKGMVSYARKVVVSTTLDALRRRSSGELVGGASYFAAQADPADHVGRIEDRLMITEALAGLPDRQRACVVLRYFDELSVDETADVLGCRPGTVKSQTLRALEKLRTHPALADLDPAELGA</sequence>
<keyword evidence="4" id="KW-0238">DNA-binding</keyword>
<dbReference type="InterPro" id="IPR007627">
    <property type="entry name" value="RNA_pol_sigma70_r2"/>
</dbReference>
<dbReference type="SUPFAM" id="SSF88659">
    <property type="entry name" value="Sigma3 and sigma4 domains of RNA polymerase sigma factors"/>
    <property type="match status" value="1"/>
</dbReference>
<dbReference type="NCBIfam" id="TIGR02983">
    <property type="entry name" value="SigE-fam_strep"/>
    <property type="match status" value="1"/>
</dbReference>
<dbReference type="InterPro" id="IPR013325">
    <property type="entry name" value="RNA_pol_sigma_r2"/>
</dbReference>
<proteinExistence type="inferred from homology"/>
<dbReference type="InterPro" id="IPR013324">
    <property type="entry name" value="RNA_pol_sigma_r3/r4-like"/>
</dbReference>
<evidence type="ECO:0000256" key="4">
    <source>
        <dbReference type="ARBA" id="ARBA00023125"/>
    </source>
</evidence>
<dbReference type="InterPro" id="IPR013249">
    <property type="entry name" value="RNA_pol_sigma70_r4_t2"/>
</dbReference>
<comment type="caution">
    <text evidence="8">The sequence shown here is derived from an EMBL/GenBank/DDBJ whole genome shotgun (WGS) entry which is preliminary data.</text>
</comment>
<dbReference type="RefSeq" id="WP_167203181.1">
    <property type="nucleotide sequence ID" value="NZ_JAASRO010000001.1"/>
</dbReference>
<organism evidence="8 9">
    <name type="scientific">Kribbella shirazensis</name>
    <dbReference type="NCBI Taxonomy" id="1105143"/>
    <lineage>
        <taxon>Bacteria</taxon>
        <taxon>Bacillati</taxon>
        <taxon>Actinomycetota</taxon>
        <taxon>Actinomycetes</taxon>
        <taxon>Propionibacteriales</taxon>
        <taxon>Kribbellaceae</taxon>
        <taxon>Kribbella</taxon>
    </lineage>
</organism>
<evidence type="ECO:0000259" key="7">
    <source>
        <dbReference type="Pfam" id="PF08281"/>
    </source>
</evidence>
<evidence type="ECO:0000256" key="1">
    <source>
        <dbReference type="ARBA" id="ARBA00010641"/>
    </source>
</evidence>
<dbReference type="InterPro" id="IPR014325">
    <property type="entry name" value="RNA_pol_sigma-E_actinobac"/>
</dbReference>
<evidence type="ECO:0000256" key="5">
    <source>
        <dbReference type="ARBA" id="ARBA00023163"/>
    </source>
</evidence>
<keyword evidence="2" id="KW-0805">Transcription regulation</keyword>
<name>A0A7X5V5J0_9ACTN</name>
<dbReference type="Gene3D" id="1.10.10.10">
    <property type="entry name" value="Winged helix-like DNA-binding domain superfamily/Winged helix DNA-binding domain"/>
    <property type="match status" value="1"/>
</dbReference>
<dbReference type="Pfam" id="PF08281">
    <property type="entry name" value="Sigma70_r4_2"/>
    <property type="match status" value="1"/>
</dbReference>
<dbReference type="GO" id="GO:0006352">
    <property type="term" value="P:DNA-templated transcription initiation"/>
    <property type="evidence" value="ECO:0007669"/>
    <property type="project" value="InterPro"/>
</dbReference>
<feature type="domain" description="RNA polymerase sigma factor 70 region 4 type 2" evidence="7">
    <location>
        <begin position="106"/>
        <end position="158"/>
    </location>
</feature>
<feature type="domain" description="RNA polymerase sigma-70 region 2" evidence="6">
    <location>
        <begin position="13"/>
        <end position="78"/>
    </location>
</feature>
<dbReference type="Gene3D" id="1.10.1740.10">
    <property type="match status" value="1"/>
</dbReference>
<gene>
    <name evidence="8" type="ORF">BJY22_000069</name>
</gene>
<keyword evidence="5" id="KW-0804">Transcription</keyword>
<dbReference type="NCBIfam" id="TIGR02937">
    <property type="entry name" value="sigma70-ECF"/>
    <property type="match status" value="1"/>
</dbReference>
<dbReference type="PANTHER" id="PTHR43133:SF50">
    <property type="entry name" value="ECF RNA POLYMERASE SIGMA FACTOR SIGM"/>
    <property type="match status" value="1"/>
</dbReference>
<dbReference type="CDD" id="cd06171">
    <property type="entry name" value="Sigma70_r4"/>
    <property type="match status" value="1"/>
</dbReference>
<dbReference type="InterPro" id="IPR036388">
    <property type="entry name" value="WH-like_DNA-bd_sf"/>
</dbReference>
<dbReference type="Proteomes" id="UP000555407">
    <property type="component" value="Unassembled WGS sequence"/>
</dbReference>
<dbReference type="PANTHER" id="PTHR43133">
    <property type="entry name" value="RNA POLYMERASE ECF-TYPE SIGMA FACTO"/>
    <property type="match status" value="1"/>
</dbReference>
<dbReference type="InterPro" id="IPR014284">
    <property type="entry name" value="RNA_pol_sigma-70_dom"/>
</dbReference>
<dbReference type="InterPro" id="IPR039425">
    <property type="entry name" value="RNA_pol_sigma-70-like"/>
</dbReference>
<keyword evidence="3" id="KW-0731">Sigma factor</keyword>
<evidence type="ECO:0000313" key="9">
    <source>
        <dbReference type="Proteomes" id="UP000555407"/>
    </source>
</evidence>
<dbReference type="AlphaFoldDB" id="A0A7X5V5J0"/>
<evidence type="ECO:0000256" key="3">
    <source>
        <dbReference type="ARBA" id="ARBA00023082"/>
    </source>
</evidence>